<accession>A0A1U8MKF1</accession>
<keyword evidence="4" id="KW-1185">Reference proteome</keyword>
<dbReference type="PaxDb" id="3635-A0A1U8MKF1"/>
<keyword evidence="2" id="KW-1133">Transmembrane helix</keyword>
<keyword evidence="2" id="KW-0472">Membrane</keyword>
<feature type="transmembrane region" description="Helical" evidence="2">
    <location>
        <begin position="40"/>
        <end position="60"/>
    </location>
</feature>
<dbReference type="Gene3D" id="3.30.40.10">
    <property type="entry name" value="Zinc/RING finger domain, C3HC4 (zinc finger)"/>
    <property type="match status" value="1"/>
</dbReference>
<keyword evidence="1" id="KW-0479">Metal-binding</keyword>
<dbReference type="KEGG" id="ghi:107938590"/>
<dbReference type="InterPro" id="IPR053070">
    <property type="entry name" value="RING-type_E3_ubiquitin-ligase"/>
</dbReference>
<protein>
    <submittedName>
        <fullName evidence="5">RING-H2 finger protein ATL64</fullName>
    </submittedName>
</protein>
<dbReference type="PANTHER" id="PTHR47035">
    <property type="entry name" value="OS11G0150450 PROTEIN"/>
    <property type="match status" value="1"/>
</dbReference>
<dbReference type="PROSITE" id="PS50089">
    <property type="entry name" value="ZF_RING_2"/>
    <property type="match status" value="1"/>
</dbReference>
<dbReference type="AlphaFoldDB" id="A0A1U8MKF1"/>
<dbReference type="GeneID" id="107938590"/>
<organism evidence="4 5">
    <name type="scientific">Gossypium hirsutum</name>
    <name type="common">Upland cotton</name>
    <name type="synonym">Gossypium mexicanum</name>
    <dbReference type="NCBI Taxonomy" id="3635"/>
    <lineage>
        <taxon>Eukaryota</taxon>
        <taxon>Viridiplantae</taxon>
        <taxon>Streptophyta</taxon>
        <taxon>Embryophyta</taxon>
        <taxon>Tracheophyta</taxon>
        <taxon>Spermatophyta</taxon>
        <taxon>Magnoliopsida</taxon>
        <taxon>eudicotyledons</taxon>
        <taxon>Gunneridae</taxon>
        <taxon>Pentapetalae</taxon>
        <taxon>rosids</taxon>
        <taxon>malvids</taxon>
        <taxon>Malvales</taxon>
        <taxon>Malvaceae</taxon>
        <taxon>Malvoideae</taxon>
        <taxon>Gossypium</taxon>
    </lineage>
</organism>
<proteinExistence type="predicted"/>
<dbReference type="Pfam" id="PF13639">
    <property type="entry name" value="zf-RING_2"/>
    <property type="match status" value="1"/>
</dbReference>
<dbReference type="InterPro" id="IPR001841">
    <property type="entry name" value="Znf_RING"/>
</dbReference>
<dbReference type="SMR" id="A0A1U8MKF1"/>
<name>A0A1U8MKF1_GOSHI</name>
<keyword evidence="2" id="KW-0812">Transmembrane</keyword>
<keyword evidence="1" id="KW-0862">Zinc</keyword>
<evidence type="ECO:0000313" key="5">
    <source>
        <dbReference type="RefSeq" id="XP_016727296.1"/>
    </source>
</evidence>
<dbReference type="OrthoDB" id="8062037at2759"/>
<reference evidence="4" key="1">
    <citation type="journal article" date="2020" name="Nat. Genet.">
        <title>Genomic diversifications of five Gossypium allopolyploid species and their impact on cotton improvement.</title>
        <authorList>
            <person name="Chen Z.J."/>
            <person name="Sreedasyam A."/>
            <person name="Ando A."/>
            <person name="Song Q."/>
            <person name="De Santiago L.M."/>
            <person name="Hulse-Kemp A.M."/>
            <person name="Ding M."/>
            <person name="Ye W."/>
            <person name="Kirkbride R.C."/>
            <person name="Jenkins J."/>
            <person name="Plott C."/>
            <person name="Lovell J."/>
            <person name="Lin Y.M."/>
            <person name="Vaughn R."/>
            <person name="Liu B."/>
            <person name="Simpson S."/>
            <person name="Scheffler B.E."/>
            <person name="Wen L."/>
            <person name="Saski C.A."/>
            <person name="Grover C.E."/>
            <person name="Hu G."/>
            <person name="Conover J.L."/>
            <person name="Carlson J.W."/>
            <person name="Shu S."/>
            <person name="Boston L.B."/>
            <person name="Williams M."/>
            <person name="Peterson D.G."/>
            <person name="McGee K."/>
            <person name="Jones D.C."/>
            <person name="Wendel J.F."/>
            <person name="Stelly D.M."/>
            <person name="Grimwood J."/>
            <person name="Schmutz J."/>
        </authorList>
    </citation>
    <scope>NUCLEOTIDE SEQUENCE [LARGE SCALE GENOMIC DNA]</scope>
    <source>
        <strain evidence="4">cv. TM-1</strain>
    </source>
</reference>
<dbReference type="InterPro" id="IPR013083">
    <property type="entry name" value="Znf_RING/FYVE/PHD"/>
</dbReference>
<sequence length="203" mass="23266">MLIWFLFGLEFVTVYWLVFGSCFLSSFFRNRTVKKMMTSGMNLITTAIAFATSVIFIVFICSRIICGRIRGSQSRQMFHRQSEIDLQQAEEQIRGLEPVVVATIPTLRFNSETFTSIEDTQCSIYLGDYQEKQVLRIMPKCGHNFHLSCIDLWIRKQSTCPVCRLPLQDIGETKQMRAATFRTMITLPSPQCSSSSTNPDMNT</sequence>
<dbReference type="SMART" id="SM00184">
    <property type="entry name" value="RING"/>
    <property type="match status" value="1"/>
</dbReference>
<dbReference type="PANTHER" id="PTHR47035:SF4">
    <property type="entry name" value="OS02G0676500 PROTEIN"/>
    <property type="match status" value="1"/>
</dbReference>
<dbReference type="SUPFAM" id="SSF57850">
    <property type="entry name" value="RING/U-box"/>
    <property type="match status" value="1"/>
</dbReference>
<evidence type="ECO:0000313" key="4">
    <source>
        <dbReference type="Proteomes" id="UP000818029"/>
    </source>
</evidence>
<feature type="transmembrane region" description="Helical" evidence="2">
    <location>
        <begin position="6"/>
        <end position="28"/>
    </location>
</feature>
<reference evidence="5" key="2">
    <citation type="submission" date="2025-08" db="UniProtKB">
        <authorList>
            <consortium name="RefSeq"/>
        </authorList>
    </citation>
    <scope>IDENTIFICATION</scope>
</reference>
<feature type="domain" description="RING-type" evidence="3">
    <location>
        <begin position="122"/>
        <end position="164"/>
    </location>
</feature>
<evidence type="ECO:0000256" key="1">
    <source>
        <dbReference type="PROSITE-ProRule" id="PRU00175"/>
    </source>
</evidence>
<gene>
    <name evidence="5" type="primary">LOC107938590</name>
</gene>
<keyword evidence="1" id="KW-0863">Zinc-finger</keyword>
<evidence type="ECO:0000259" key="3">
    <source>
        <dbReference type="PROSITE" id="PS50089"/>
    </source>
</evidence>
<dbReference type="GO" id="GO:0008270">
    <property type="term" value="F:zinc ion binding"/>
    <property type="evidence" value="ECO:0007669"/>
    <property type="project" value="UniProtKB-KW"/>
</dbReference>
<evidence type="ECO:0000256" key="2">
    <source>
        <dbReference type="SAM" id="Phobius"/>
    </source>
</evidence>
<dbReference type="Proteomes" id="UP000818029">
    <property type="component" value="Chromosome A12"/>
</dbReference>
<dbReference type="RefSeq" id="XP_016727296.1">
    <property type="nucleotide sequence ID" value="XM_016871807.1"/>
</dbReference>